<dbReference type="AlphaFoldDB" id="A0A151AWK1"/>
<dbReference type="Proteomes" id="UP000075670">
    <property type="component" value="Unassembled WGS sequence"/>
</dbReference>
<reference evidence="1 2" key="1">
    <citation type="submission" date="2016-02" db="EMBL/GenBank/DDBJ databases">
        <title>Genome sequence of Moorella mulderi DSM 14980.</title>
        <authorList>
            <person name="Poehlein A."/>
            <person name="Daniel R."/>
        </authorList>
    </citation>
    <scope>NUCLEOTIDE SEQUENCE [LARGE SCALE GENOMIC DNA]</scope>
    <source>
        <strain evidence="1 2">DSM 14980</strain>
    </source>
</reference>
<name>A0A151AWK1_9FIRM</name>
<organism evidence="1 2">
    <name type="scientific">Moorella mulderi DSM 14980</name>
    <dbReference type="NCBI Taxonomy" id="1122241"/>
    <lineage>
        <taxon>Bacteria</taxon>
        <taxon>Bacillati</taxon>
        <taxon>Bacillota</taxon>
        <taxon>Clostridia</taxon>
        <taxon>Neomoorellales</taxon>
        <taxon>Neomoorellaceae</taxon>
        <taxon>Neomoorella</taxon>
    </lineage>
</organism>
<protein>
    <submittedName>
        <fullName evidence="1">Uncharacterized protein</fullName>
    </submittedName>
</protein>
<accession>A0A151AWK1</accession>
<evidence type="ECO:0000313" key="2">
    <source>
        <dbReference type="Proteomes" id="UP000075670"/>
    </source>
</evidence>
<keyword evidence="2" id="KW-1185">Reference proteome</keyword>
<evidence type="ECO:0000313" key="1">
    <source>
        <dbReference type="EMBL" id="KYH32044.1"/>
    </source>
</evidence>
<proteinExistence type="predicted"/>
<sequence>MRGQKVVELETLRETLREAQEEGRPVVDVVCRLKEMGILHECPHDVDESPVDRYDREWLGFVKHEPRYGKPKYGWLKVFVPVVKVNGGTVAWYSDITSPAKLLTKLIERYREKNSKVVEEVLPLVEKRTP</sequence>
<gene>
    <name evidence="1" type="ORF">MOMUL_19260</name>
</gene>
<dbReference type="EMBL" id="LTBC01000006">
    <property type="protein sequence ID" value="KYH32044.1"/>
    <property type="molecule type" value="Genomic_DNA"/>
</dbReference>
<comment type="caution">
    <text evidence="1">The sequence shown here is derived from an EMBL/GenBank/DDBJ whole genome shotgun (WGS) entry which is preliminary data.</text>
</comment>